<dbReference type="PANTHER" id="PTHR43471">
    <property type="entry name" value="ABC TRANSPORTER PERMEASE"/>
    <property type="match status" value="1"/>
</dbReference>
<evidence type="ECO:0000256" key="1">
    <source>
        <dbReference type="SAM" id="Phobius"/>
    </source>
</evidence>
<dbReference type="GeneID" id="12445803"/>
<feature type="transmembrane region" description="Helical" evidence="1">
    <location>
        <begin position="136"/>
        <end position="157"/>
    </location>
</feature>
<keyword evidence="1" id="KW-1133">Transmembrane helix</keyword>
<evidence type="ECO:0000313" key="3">
    <source>
        <dbReference type="Proteomes" id="UP000007954"/>
    </source>
</evidence>
<dbReference type="OrthoDB" id="86287at2157"/>
<accession>G0LGC7</accession>
<reference evidence="2 3" key="1">
    <citation type="journal article" date="2011" name="PLoS ONE">
        <title>Haloquadratum walsbyi: limited diversity in a global pond.</title>
        <authorList>
            <person name="Dyall-Smith M."/>
            <person name="Pfeiffer F."/>
            <person name="Klee K."/>
            <person name="Palm P."/>
            <person name="Gross K."/>
            <person name="Schuster S.C."/>
            <person name="Rampp M."/>
            <person name="Oesterhelt D."/>
        </authorList>
    </citation>
    <scope>NUCLEOTIDE SEQUENCE [LARGE SCALE GENOMIC DNA]</scope>
    <source>
        <strain evidence="3">DSM 16854 / JCM 12705 / C23</strain>
    </source>
</reference>
<feature type="transmembrane region" description="Helical" evidence="1">
    <location>
        <begin position="104"/>
        <end position="130"/>
    </location>
</feature>
<sequence length="271" mass="29287">MTSQWQQVARQDWSQAVEQRSVKVLLALPVVVILLSAYLYPVISQSPITTGRFGSFVRGLLRVVIPIVGVLLGYNAIVGDFESGSLLLMLSLPQRRRTIVFARYIARAGLLIIPTVIAVVAGAGLVVYPLGSFEPLSVVMLISIIAGFSATWVSVGVAASTLVATTRRALGLGFATVILFAIVWDTIENVLRGVLLSTDIISGRLPEPIQFVFALSPGNAFSTLITGFVDTTQEVTGAWYLSEWIAAIVLLAWVVGPLAIGVFRFERRDLQ</sequence>
<dbReference type="GO" id="GO:0005886">
    <property type="term" value="C:plasma membrane"/>
    <property type="evidence" value="ECO:0007669"/>
    <property type="project" value="UniProtKB-SubCell"/>
</dbReference>
<dbReference type="HOGENOM" id="CLU_071765_0_1_2"/>
<keyword evidence="1" id="KW-0472">Membrane</keyword>
<dbReference type="KEGG" id="hwc:Hqrw_1179"/>
<evidence type="ECO:0000313" key="2">
    <source>
        <dbReference type="EMBL" id="CCC39147.1"/>
    </source>
</evidence>
<feature type="transmembrane region" description="Helical" evidence="1">
    <location>
        <begin position="244"/>
        <end position="265"/>
    </location>
</feature>
<feature type="transmembrane region" description="Helical" evidence="1">
    <location>
        <begin position="169"/>
        <end position="187"/>
    </location>
</feature>
<dbReference type="Proteomes" id="UP000007954">
    <property type="component" value="Chromosome"/>
</dbReference>
<proteinExistence type="predicted"/>
<dbReference type="PANTHER" id="PTHR43471:SF1">
    <property type="entry name" value="ABC TRANSPORTER PERMEASE PROTEIN NOSY-RELATED"/>
    <property type="match status" value="1"/>
</dbReference>
<feature type="transmembrane region" description="Helical" evidence="1">
    <location>
        <begin position="63"/>
        <end position="92"/>
    </location>
</feature>
<name>G0LGC7_HALWC</name>
<protein>
    <submittedName>
        <fullName evidence="2">ABC-type transport system permease protein</fullName>
    </submittedName>
</protein>
<gene>
    <name evidence="2" type="ordered locus">Hqrw_1179</name>
</gene>
<keyword evidence="1" id="KW-0812">Transmembrane</keyword>
<organism evidence="2 3">
    <name type="scientific">Haloquadratum walsbyi (strain DSM 16854 / JCM 12705 / C23)</name>
    <dbReference type="NCBI Taxonomy" id="768065"/>
    <lineage>
        <taxon>Archaea</taxon>
        <taxon>Methanobacteriati</taxon>
        <taxon>Methanobacteriota</taxon>
        <taxon>Stenosarchaea group</taxon>
        <taxon>Halobacteria</taxon>
        <taxon>Halobacteriales</taxon>
        <taxon>Haloferacaceae</taxon>
        <taxon>Haloquadratum</taxon>
    </lineage>
</organism>
<dbReference type="AlphaFoldDB" id="G0LGC7"/>
<dbReference type="RefSeq" id="WP_014555072.1">
    <property type="nucleotide sequence ID" value="NC_017459.1"/>
</dbReference>
<feature type="transmembrane region" description="Helical" evidence="1">
    <location>
        <begin position="21"/>
        <end position="43"/>
    </location>
</feature>
<dbReference type="GO" id="GO:0140359">
    <property type="term" value="F:ABC-type transporter activity"/>
    <property type="evidence" value="ECO:0007669"/>
    <property type="project" value="InterPro"/>
</dbReference>
<dbReference type="Pfam" id="PF12679">
    <property type="entry name" value="ABC2_membrane_2"/>
    <property type="match status" value="1"/>
</dbReference>
<dbReference type="EMBL" id="FR746099">
    <property type="protein sequence ID" value="CCC39147.1"/>
    <property type="molecule type" value="Genomic_DNA"/>
</dbReference>